<evidence type="ECO:0000313" key="3">
    <source>
        <dbReference type="Proteomes" id="UP000238442"/>
    </source>
</evidence>
<keyword evidence="3" id="KW-1185">Reference proteome</keyword>
<name>A0A2S0HYF0_9FLAO</name>
<gene>
    <name evidence="2" type="ORF">C5O00_10585</name>
</gene>
<proteinExistence type="predicted"/>
<reference evidence="2 3" key="1">
    <citation type="submission" date="2018-02" db="EMBL/GenBank/DDBJ databases">
        <title>Genomic analysis of the strain RR4-38 isolated from a seawater recirculating aquaculture system.</title>
        <authorList>
            <person name="Kim Y.-S."/>
            <person name="Jang Y.H."/>
            <person name="Kim K.-H."/>
        </authorList>
    </citation>
    <scope>NUCLEOTIDE SEQUENCE [LARGE SCALE GENOMIC DNA]</scope>
    <source>
        <strain evidence="2 3">RR4-38</strain>
    </source>
</reference>
<accession>A0A2S0HYF0</accession>
<organism evidence="2 3">
    <name type="scientific">Pukyongia salina</name>
    <dbReference type="NCBI Taxonomy" id="2094025"/>
    <lineage>
        <taxon>Bacteria</taxon>
        <taxon>Pseudomonadati</taxon>
        <taxon>Bacteroidota</taxon>
        <taxon>Flavobacteriia</taxon>
        <taxon>Flavobacteriales</taxon>
        <taxon>Flavobacteriaceae</taxon>
        <taxon>Pukyongia</taxon>
    </lineage>
</organism>
<dbReference type="Proteomes" id="UP000238442">
    <property type="component" value="Chromosome"/>
</dbReference>
<protein>
    <submittedName>
        <fullName evidence="2">Uncharacterized protein</fullName>
    </submittedName>
</protein>
<keyword evidence="1" id="KW-0175">Coiled coil</keyword>
<sequence length="385" mass="44933">MAVLLLGGCNSVKRNQKFLARGNYDQAIELAVKKLQKDKTLARNEEHIVLLEEAYKKANDEDQRQINFLKKENNLKSKRQLYYLYQGLERRQQLIRPLLPLYISSEGRNARFKMKDYSDEAIAAKQVLGEALWNQSDRFLQTNDKMQARTAYELLSELEDLGLGYMGLSQKLDDALYLGTDFVFVTLNNRSGQIMPRQLERELLDFNTYGLDNFWTQYHNERNPNIDYDYGIALNFRQIEFSPERISEKEVRRTKRIKDGWEYKRNREGKIMKDEEGNPIKVDIYTTVSAILTITEQFKAATVGGNVVYRDLNQGRDIDRFPMGTEFIFENVFATFRGDERALSDDDLLLVENRFVPFPNNAQLLLDASDDIKGRLKEILRNNTL</sequence>
<dbReference type="AlphaFoldDB" id="A0A2S0HYF0"/>
<dbReference type="KEGG" id="aue:C5O00_10585"/>
<dbReference type="EMBL" id="CP027062">
    <property type="protein sequence ID" value="AVI51584.1"/>
    <property type="molecule type" value="Genomic_DNA"/>
</dbReference>
<feature type="coiled-coil region" evidence="1">
    <location>
        <begin position="41"/>
        <end position="72"/>
    </location>
</feature>
<evidence type="ECO:0000313" key="2">
    <source>
        <dbReference type="EMBL" id="AVI51584.1"/>
    </source>
</evidence>
<evidence type="ECO:0000256" key="1">
    <source>
        <dbReference type="SAM" id="Coils"/>
    </source>
</evidence>